<dbReference type="Gene3D" id="3.40.50.2300">
    <property type="match status" value="1"/>
</dbReference>
<dbReference type="SUPFAM" id="SSF52172">
    <property type="entry name" value="CheY-like"/>
    <property type="match status" value="1"/>
</dbReference>
<protein>
    <submittedName>
        <fullName evidence="1">Response regulator receiver domain-containing protein</fullName>
    </submittedName>
</protein>
<dbReference type="OrthoDB" id="651456at2"/>
<evidence type="ECO:0000313" key="2">
    <source>
        <dbReference type="Proteomes" id="UP000255317"/>
    </source>
</evidence>
<accession>A0A370Q647</accession>
<name>A0A370Q647_9FLAO</name>
<dbReference type="AlphaFoldDB" id="A0A370Q647"/>
<dbReference type="InterPro" id="IPR011006">
    <property type="entry name" value="CheY-like_superfamily"/>
</dbReference>
<organism evidence="1 2">
    <name type="scientific">Marinirhabdus gelatinilytica</name>
    <dbReference type="NCBI Taxonomy" id="1703343"/>
    <lineage>
        <taxon>Bacteria</taxon>
        <taxon>Pseudomonadati</taxon>
        <taxon>Bacteroidota</taxon>
        <taxon>Flavobacteriia</taxon>
        <taxon>Flavobacteriales</taxon>
        <taxon>Flavobacteriaceae</taxon>
    </lineage>
</organism>
<dbReference type="Proteomes" id="UP000255317">
    <property type="component" value="Unassembled WGS sequence"/>
</dbReference>
<dbReference type="EMBL" id="QRAO01000006">
    <property type="protein sequence ID" value="RDK83833.1"/>
    <property type="molecule type" value="Genomic_DNA"/>
</dbReference>
<keyword evidence="2" id="KW-1185">Reference proteome</keyword>
<evidence type="ECO:0000313" key="1">
    <source>
        <dbReference type="EMBL" id="RDK83833.1"/>
    </source>
</evidence>
<comment type="caution">
    <text evidence="1">The sequence shown here is derived from an EMBL/GenBank/DDBJ whole genome shotgun (WGS) entry which is preliminary data.</text>
</comment>
<reference evidence="1 2" key="1">
    <citation type="submission" date="2018-07" db="EMBL/GenBank/DDBJ databases">
        <title>Genomic Encyclopedia of Type Strains, Phase IV (KMG-IV): sequencing the most valuable type-strain genomes for metagenomic binning, comparative biology and taxonomic classification.</title>
        <authorList>
            <person name="Goeker M."/>
        </authorList>
    </citation>
    <scope>NUCLEOTIDE SEQUENCE [LARGE SCALE GENOMIC DNA]</scope>
    <source>
        <strain evidence="1 2">DSM 101478</strain>
    </source>
</reference>
<gene>
    <name evidence="1" type="ORF">C8D94_10646</name>
</gene>
<proteinExistence type="predicted"/>
<sequence>MEKHLLLVDDQPDILDSLEAKINERFPDFRVTKAFDCDHAFSTIIHPSQKIDLLILDLEFLNNTNKRIPNGKALMNTLKEKDITLPTIIYTADLSLLKLHPIIQSHDPAGIVTKDHQNHKDLYFAIEKVLNGGKHYTDAINRQLRRRIKIEHNMDAVDDLIIKYLPTINTAADWKDTPVPVSSKTIKAKLDRMYIDFDVVNDKQLLLKLMRLGYIE</sequence>
<dbReference type="RefSeq" id="WP_115124555.1">
    <property type="nucleotide sequence ID" value="NZ_QRAO01000006.1"/>
</dbReference>